<dbReference type="Gene3D" id="2.70.50.70">
    <property type="match status" value="1"/>
</dbReference>
<organism evidence="5 6">
    <name type="scientific">Coprinopsis cinerea (strain Okayama-7 / 130 / ATCC MYA-4618 / FGSC 9003)</name>
    <name type="common">Inky cap fungus</name>
    <name type="synonym">Hormographiella aspergillata</name>
    <dbReference type="NCBI Taxonomy" id="240176"/>
    <lineage>
        <taxon>Eukaryota</taxon>
        <taxon>Fungi</taxon>
        <taxon>Dikarya</taxon>
        <taxon>Basidiomycota</taxon>
        <taxon>Agaricomycotina</taxon>
        <taxon>Agaricomycetes</taxon>
        <taxon>Agaricomycetidae</taxon>
        <taxon>Agaricales</taxon>
        <taxon>Agaricineae</taxon>
        <taxon>Psathyrellaceae</taxon>
        <taxon>Coprinopsis</taxon>
    </lineage>
</organism>
<dbReference type="KEGG" id="cci:CC1G_02693"/>
<dbReference type="EC" id="1.14.99.56" evidence="2"/>
<dbReference type="GO" id="GO:0030245">
    <property type="term" value="P:cellulose catabolic process"/>
    <property type="evidence" value="ECO:0007669"/>
    <property type="project" value="UniProtKB-UniRule"/>
</dbReference>
<dbReference type="Proteomes" id="UP000001861">
    <property type="component" value="Unassembled WGS sequence"/>
</dbReference>
<keyword evidence="3" id="KW-0732">Signal</keyword>
<evidence type="ECO:0000256" key="2">
    <source>
        <dbReference type="RuleBase" id="RU368122"/>
    </source>
</evidence>
<comment type="subcellular location">
    <subcellularLocation>
        <location evidence="2">Secreted</location>
    </subcellularLocation>
</comment>
<evidence type="ECO:0000256" key="3">
    <source>
        <dbReference type="SAM" id="SignalP"/>
    </source>
</evidence>
<evidence type="ECO:0000313" key="5">
    <source>
        <dbReference type="EMBL" id="EAU81677.2"/>
    </source>
</evidence>
<dbReference type="OMA" id="GTKYPAW"/>
<keyword evidence="1 2" id="KW-1015">Disulfide bond</keyword>
<dbReference type="PANTHER" id="PTHR33353">
    <property type="entry name" value="PUTATIVE (AFU_ORTHOLOGUE AFUA_1G12560)-RELATED"/>
    <property type="match status" value="1"/>
</dbReference>
<protein>
    <recommendedName>
        <fullName evidence="2">AA9 family lytic polysaccharide monooxygenase</fullName>
        <ecNumber evidence="2">1.14.99.56</ecNumber>
    </recommendedName>
    <alternativeName>
        <fullName evidence="2">Endo-beta-1,4-glucanase</fullName>
    </alternativeName>
    <alternativeName>
        <fullName evidence="2">Glycosyl hydrolase 61 family protein</fullName>
    </alternativeName>
</protein>
<dbReference type="GO" id="GO:0005576">
    <property type="term" value="C:extracellular region"/>
    <property type="evidence" value="ECO:0007669"/>
    <property type="project" value="UniProtKB-SubCell"/>
</dbReference>
<evidence type="ECO:0000313" key="6">
    <source>
        <dbReference type="Proteomes" id="UP000001861"/>
    </source>
</evidence>
<dbReference type="CDD" id="cd21175">
    <property type="entry name" value="LPMO_AA9"/>
    <property type="match status" value="1"/>
</dbReference>
<dbReference type="eggNOG" id="ENOG502SJNZ">
    <property type="taxonomic scope" value="Eukaryota"/>
</dbReference>
<evidence type="ECO:0000259" key="4">
    <source>
        <dbReference type="Pfam" id="PF03443"/>
    </source>
</evidence>
<feature type="chain" id="PRO_5002726856" description="AA9 family lytic polysaccharide monooxygenase" evidence="3">
    <location>
        <begin position="19"/>
        <end position="213"/>
    </location>
</feature>
<feature type="signal peptide" evidence="3">
    <location>
        <begin position="1"/>
        <end position="18"/>
    </location>
</feature>
<name>A8PBN8_COPC7</name>
<dbReference type="EMBL" id="AACS02000004">
    <property type="protein sequence ID" value="EAU81677.2"/>
    <property type="molecule type" value="Genomic_DNA"/>
</dbReference>
<dbReference type="InterPro" id="IPR049892">
    <property type="entry name" value="AA9"/>
</dbReference>
<dbReference type="GO" id="GO:0030248">
    <property type="term" value="F:cellulose binding"/>
    <property type="evidence" value="ECO:0007669"/>
    <property type="project" value="UniProtKB-UniRule"/>
</dbReference>
<accession>A8PBN8</accession>
<dbReference type="InParanoid" id="A8PBN8"/>
<reference evidence="5 6" key="1">
    <citation type="journal article" date="2010" name="Proc. Natl. Acad. Sci. U.S.A.">
        <title>Insights into evolution of multicellular fungi from the assembled chromosomes of the mushroom Coprinopsis cinerea (Coprinus cinereus).</title>
        <authorList>
            <person name="Stajich J.E."/>
            <person name="Wilke S.K."/>
            <person name="Ahren D."/>
            <person name="Au C.H."/>
            <person name="Birren B.W."/>
            <person name="Borodovsky M."/>
            <person name="Burns C."/>
            <person name="Canback B."/>
            <person name="Casselton L.A."/>
            <person name="Cheng C.K."/>
            <person name="Deng J."/>
            <person name="Dietrich F.S."/>
            <person name="Fargo D.C."/>
            <person name="Farman M.L."/>
            <person name="Gathman A.C."/>
            <person name="Goldberg J."/>
            <person name="Guigo R."/>
            <person name="Hoegger P.J."/>
            <person name="Hooker J.B."/>
            <person name="Huggins A."/>
            <person name="James T.Y."/>
            <person name="Kamada T."/>
            <person name="Kilaru S."/>
            <person name="Kodira C."/>
            <person name="Kues U."/>
            <person name="Kupfer D."/>
            <person name="Kwan H.S."/>
            <person name="Lomsadze A."/>
            <person name="Li W."/>
            <person name="Lilly W.W."/>
            <person name="Ma L.J."/>
            <person name="Mackey A.J."/>
            <person name="Manning G."/>
            <person name="Martin F."/>
            <person name="Muraguchi H."/>
            <person name="Natvig D.O."/>
            <person name="Palmerini H."/>
            <person name="Ramesh M.A."/>
            <person name="Rehmeyer C.J."/>
            <person name="Roe B.A."/>
            <person name="Shenoy N."/>
            <person name="Stanke M."/>
            <person name="Ter-Hovhannisyan V."/>
            <person name="Tunlid A."/>
            <person name="Velagapudi R."/>
            <person name="Vision T.J."/>
            <person name="Zeng Q."/>
            <person name="Zolan M.E."/>
            <person name="Pukkila P.J."/>
        </authorList>
    </citation>
    <scope>NUCLEOTIDE SEQUENCE [LARGE SCALE GENOMIC DNA]</scope>
    <source>
        <strain evidence="6">Okayama-7 / 130 / ATCC MYA-4618 / FGSC 9003</strain>
    </source>
</reference>
<dbReference type="Pfam" id="PF03443">
    <property type="entry name" value="AA9"/>
    <property type="match status" value="1"/>
</dbReference>
<comment type="function">
    <text evidence="2">Lytic polysaccharide monooxygenase (LMPO) that depolymerizes crystalline and amorphous polysaccharides via the oxidation of scissile alpha- or beta-(1-4)-glycosidic bonds, yielding C1 and/or C4 oxidation products. Catalysis by LPMOs requires the reduction of the active-site copper from Cu(II) to Cu(I) by a reducing agent and H(2)O(2) or O(2) as a cosubstrate.</text>
</comment>
<feature type="domain" description="Auxiliary Activity family 9 catalytic" evidence="4">
    <location>
        <begin position="19"/>
        <end position="210"/>
    </location>
</feature>
<dbReference type="HOGENOM" id="CLU_031730_4_2_1"/>
<dbReference type="VEuPathDB" id="FungiDB:CC1G_02693"/>
<dbReference type="STRING" id="240176.A8PBN8"/>
<dbReference type="OrthoDB" id="3496539at2759"/>
<comment type="catalytic activity">
    <reaction evidence="2">
        <text>[(1-&gt;4)-beta-D-glucosyl]n+m + reduced acceptor + O2 = 4-dehydro-beta-D-glucosyl-[(1-&gt;4)-beta-D-glucosyl]n-1 + [(1-&gt;4)-beta-D-glucosyl]m + acceptor + H2O.</text>
        <dbReference type="EC" id="1.14.99.56"/>
    </reaction>
</comment>
<comment type="domain">
    <text evidence="2">Has a modular structure: an endo-beta-1,4-glucanase catalytic module at the N-terminus, a linker rich in serines and threonines, and a C-terminal carbohydrate-binding module (CBM).</text>
</comment>
<dbReference type="RefSeq" id="XP_001840230.2">
    <property type="nucleotide sequence ID" value="XM_001840178.2"/>
</dbReference>
<dbReference type="AlphaFoldDB" id="A8PBN8"/>
<keyword evidence="2" id="KW-0136">Cellulose degradation</keyword>
<keyword evidence="2" id="KW-0624">Polysaccharide degradation</keyword>
<dbReference type="GeneID" id="6016862"/>
<keyword evidence="2" id="KW-0119">Carbohydrate metabolism</keyword>
<sequence length="213" mass="23507">MHLWWILQLAALAHLSSAHYIFDTLVAGSVVSRAAVRRPRDNGPVLNITSPDIRCNVNLNRATETVSVPAGSRVGFVLDNAKTIYHLGPAAMYMGKAPGKVEDWDGSGESWFKIAHWGAAFSPKFTFITLDEREFYTTIPKTVPSGEYLLRMEQIGLHQPGMPEFFMSCAQIRVTDGGSGNPPMYSIPGYLSPDDPGLTVDIYWPVPTSYETI</sequence>
<comment type="caution">
    <text evidence="5">The sequence shown here is derived from an EMBL/GenBank/DDBJ whole genome shotgun (WGS) entry which is preliminary data.</text>
</comment>
<dbReference type="GO" id="GO:0008810">
    <property type="term" value="F:cellulase activity"/>
    <property type="evidence" value="ECO:0007669"/>
    <property type="project" value="UniProtKB-UniRule"/>
</dbReference>
<proteinExistence type="predicted"/>
<keyword evidence="2" id="KW-0964">Secreted</keyword>
<dbReference type="InterPro" id="IPR005103">
    <property type="entry name" value="AA9_LPMO"/>
</dbReference>
<gene>
    <name evidence="5" type="ORF">CC1G_02693</name>
</gene>
<evidence type="ECO:0000256" key="1">
    <source>
        <dbReference type="ARBA" id="ARBA00023157"/>
    </source>
</evidence>
<keyword evidence="6" id="KW-1185">Reference proteome</keyword>
<dbReference type="PANTHER" id="PTHR33353:SF11">
    <property type="entry name" value="GLYCOSYLHYDROLASE FAMILY 61-7 PROTEIN"/>
    <property type="match status" value="1"/>
</dbReference>